<dbReference type="EMBL" id="CP043473">
    <property type="protein sequence ID" value="QEL54465.1"/>
    <property type="molecule type" value="Genomic_DNA"/>
</dbReference>
<dbReference type="GO" id="GO:0016226">
    <property type="term" value="P:iron-sulfur cluster assembly"/>
    <property type="evidence" value="ECO:0007669"/>
    <property type="project" value="TreeGrafter"/>
</dbReference>
<dbReference type="NCBIfam" id="TIGR03317">
    <property type="entry name" value="ygfZ_signature"/>
    <property type="match status" value="1"/>
</dbReference>
<dbReference type="Gene3D" id="3.30.70.1400">
    <property type="entry name" value="Aminomethyltransferase beta-barrel domains"/>
    <property type="match status" value="1"/>
</dbReference>
<protein>
    <submittedName>
        <fullName evidence="2">Folate-binding protein YgfZ</fullName>
    </submittedName>
</protein>
<dbReference type="PANTHER" id="PTHR22602:SF0">
    <property type="entry name" value="TRANSFERASE CAF17, MITOCHONDRIAL-RELATED"/>
    <property type="match status" value="1"/>
</dbReference>
<dbReference type="RefSeq" id="WP_149294852.1">
    <property type="nucleotide sequence ID" value="NZ_CP043473.1"/>
</dbReference>
<reference evidence="2 3" key="1">
    <citation type="submission" date="2019-08" db="EMBL/GenBank/DDBJ databases">
        <title>Chromobacterium paludis, a novel bacterium isolated from a Maryland marsh pond.</title>
        <authorList>
            <person name="Blackburn M.B."/>
            <person name="Gundersen-Rindal D.E."/>
        </authorList>
    </citation>
    <scope>NUCLEOTIDE SEQUENCE [LARGE SCALE GENOMIC DNA]</scope>
    <source>
        <strain evidence="3">IIBBL 257-1</strain>
    </source>
</reference>
<sequence length="377" mass="42104">MAKVFLPRLAGGWPQAVLGVKIAHRYLSWSDAMYAFWEQWLRQKGVSVNEGGAPSGEEHLQQIDAVERETVLAPLDRFSLIRVEGEEAAPFLQGQLSNDIRLLDDAKFAQYSTYSTAKGRMLANFLIWKQEGGYWLMVSADIAAAIAKRLTMFVMRSKVKVALNEDWFVLGVSGPQSANILRAYFDDAEALEKMQVSLREDGALIRLPHDGFFLASRRGSGLEGKLADQVAWRPVLQDAWALHDIRAGIAWVTMAIQEQFVPQMANMELIGAVNFKKGCYPGQEIVARSQYLGKMKRRMFLVEFDQALSVGEKLYSPQLPEQSVGMMAAVCQIAPSRYQGLAVVQSQTWESGVFADEAQKISLRCLELPYSLDPASE</sequence>
<feature type="domain" description="GCVT N-terminal" evidence="1">
    <location>
        <begin position="61"/>
        <end position="189"/>
    </location>
</feature>
<keyword evidence="3" id="KW-1185">Reference proteome</keyword>
<proteinExistence type="predicted"/>
<dbReference type="Pfam" id="PF01571">
    <property type="entry name" value="GCV_T"/>
    <property type="match status" value="1"/>
</dbReference>
<gene>
    <name evidence="2" type="ORF">FYK34_02210</name>
</gene>
<dbReference type="InterPro" id="IPR017703">
    <property type="entry name" value="YgfZ/GCV_T_CS"/>
</dbReference>
<dbReference type="Gene3D" id="3.30.70.1630">
    <property type="match status" value="1"/>
</dbReference>
<dbReference type="InterPro" id="IPR045179">
    <property type="entry name" value="YgfZ/GcvT"/>
</dbReference>
<dbReference type="InterPro" id="IPR006222">
    <property type="entry name" value="GCVT_N"/>
</dbReference>
<dbReference type="Proteomes" id="UP000322079">
    <property type="component" value="Chromosome"/>
</dbReference>
<evidence type="ECO:0000259" key="1">
    <source>
        <dbReference type="Pfam" id="PF01571"/>
    </source>
</evidence>
<dbReference type="SUPFAM" id="SSF103025">
    <property type="entry name" value="Folate-binding domain"/>
    <property type="match status" value="1"/>
</dbReference>
<dbReference type="PANTHER" id="PTHR22602">
    <property type="entry name" value="TRANSFERASE CAF17, MITOCHONDRIAL-RELATED"/>
    <property type="match status" value="1"/>
</dbReference>
<accession>A0A5C1DCP9</accession>
<evidence type="ECO:0000313" key="3">
    <source>
        <dbReference type="Proteomes" id="UP000322079"/>
    </source>
</evidence>
<dbReference type="InterPro" id="IPR029043">
    <property type="entry name" value="GcvT/YgfZ_C"/>
</dbReference>
<dbReference type="Gene3D" id="2.40.30.160">
    <property type="match status" value="1"/>
</dbReference>
<organism evidence="2 3">
    <name type="scientific">Chromobacterium paludis</name>
    <dbReference type="NCBI Taxonomy" id="2605945"/>
    <lineage>
        <taxon>Bacteria</taxon>
        <taxon>Pseudomonadati</taxon>
        <taxon>Pseudomonadota</taxon>
        <taxon>Betaproteobacteria</taxon>
        <taxon>Neisseriales</taxon>
        <taxon>Chromobacteriaceae</taxon>
        <taxon>Chromobacterium</taxon>
    </lineage>
</organism>
<dbReference type="KEGG" id="chrm:FYK34_02210"/>
<name>A0A5C1DCP9_9NEIS</name>
<evidence type="ECO:0000313" key="2">
    <source>
        <dbReference type="EMBL" id="QEL54465.1"/>
    </source>
</evidence>
<dbReference type="SUPFAM" id="SSF101790">
    <property type="entry name" value="Aminomethyltransferase beta-barrel domain"/>
    <property type="match status" value="1"/>
</dbReference>
<dbReference type="AlphaFoldDB" id="A0A5C1DCP9"/>